<dbReference type="InterPro" id="IPR011990">
    <property type="entry name" value="TPR-like_helical_dom_sf"/>
</dbReference>
<comment type="caution">
    <text evidence="2">The sequence shown here is derived from an EMBL/GenBank/DDBJ whole genome shotgun (WGS) entry which is preliminary data.</text>
</comment>
<dbReference type="SUPFAM" id="SSF48452">
    <property type="entry name" value="TPR-like"/>
    <property type="match status" value="1"/>
</dbReference>
<dbReference type="Pfam" id="PF06041">
    <property type="entry name" value="DUF924"/>
    <property type="match status" value="1"/>
</dbReference>
<reference evidence="2" key="1">
    <citation type="journal article" date="2015" name="Genome Announc.">
        <title>Draft Genome Sequence of Tolypothrix boutellei Strain VB521301.</title>
        <authorList>
            <person name="Chandrababunaidu M.M."/>
            <person name="Singh D."/>
            <person name="Sen D."/>
            <person name="Bhan S."/>
            <person name="Das S."/>
            <person name="Gupta A."/>
            <person name="Adhikary S.P."/>
            <person name="Tripathy S."/>
        </authorList>
    </citation>
    <scope>NUCLEOTIDE SEQUENCE</scope>
    <source>
        <strain evidence="2">VB521301</strain>
    </source>
</reference>
<dbReference type="EMBL" id="JHEG02000059">
    <property type="protein sequence ID" value="KIE06969.1"/>
    <property type="molecule type" value="Genomic_DNA"/>
</dbReference>
<evidence type="ECO:0000313" key="3">
    <source>
        <dbReference type="Proteomes" id="UP000029738"/>
    </source>
</evidence>
<gene>
    <name evidence="2" type="ORF">DA73_0237760</name>
    <name evidence="1" type="ORF">DA73_0400032295</name>
</gene>
<protein>
    <submittedName>
        <fullName evidence="1">DUF924 domain-containing protein</fullName>
    </submittedName>
    <submittedName>
        <fullName evidence="2">Membrane protein</fullName>
    </submittedName>
</protein>
<proteinExistence type="predicted"/>
<dbReference type="InterPro" id="IPR010323">
    <property type="entry name" value="DUF924"/>
</dbReference>
<dbReference type="OrthoDB" id="7593450at2"/>
<organism evidence="2">
    <name type="scientific">Tolypothrix bouteillei VB521301</name>
    <dbReference type="NCBI Taxonomy" id="1479485"/>
    <lineage>
        <taxon>Bacteria</taxon>
        <taxon>Bacillati</taxon>
        <taxon>Cyanobacteriota</taxon>
        <taxon>Cyanophyceae</taxon>
        <taxon>Nostocales</taxon>
        <taxon>Tolypothrichaceae</taxon>
        <taxon>Tolypothrix</taxon>
    </lineage>
</organism>
<dbReference type="EMBL" id="JHEG04000001">
    <property type="protein sequence ID" value="KAF3889633.1"/>
    <property type="molecule type" value="Genomic_DNA"/>
</dbReference>
<dbReference type="RefSeq" id="WP_038079943.1">
    <property type="nucleotide sequence ID" value="NZ_JHEG04000001.1"/>
</dbReference>
<keyword evidence="3" id="KW-1185">Reference proteome</keyword>
<evidence type="ECO:0000313" key="2">
    <source>
        <dbReference type="EMBL" id="KIE06969.1"/>
    </source>
</evidence>
<dbReference type="Proteomes" id="UP000029738">
    <property type="component" value="Unassembled WGS sequence"/>
</dbReference>
<evidence type="ECO:0000313" key="1">
    <source>
        <dbReference type="EMBL" id="KAF3889633.1"/>
    </source>
</evidence>
<reference evidence="1" key="2">
    <citation type="submission" date="2019-11" db="EMBL/GenBank/DDBJ databases">
        <title>Improved Assembly of Tolypothrix boutellei genome.</title>
        <authorList>
            <person name="Sarangi A.N."/>
            <person name="Mukherjee M."/>
            <person name="Ghosh S."/>
            <person name="Singh D."/>
            <person name="Das A."/>
            <person name="Kant S."/>
            <person name="Prusty A."/>
            <person name="Tripathy S."/>
        </authorList>
    </citation>
    <scope>NUCLEOTIDE SEQUENCE</scope>
    <source>
        <strain evidence="1">VB521301</strain>
    </source>
</reference>
<dbReference type="Gene3D" id="1.20.58.320">
    <property type="entry name" value="TPR-like"/>
    <property type="match status" value="1"/>
</dbReference>
<accession>A0A0C1QN92</accession>
<dbReference type="Gene3D" id="1.25.40.10">
    <property type="entry name" value="Tetratricopeptide repeat domain"/>
    <property type="match status" value="1"/>
</dbReference>
<dbReference type="STRING" id="1479485.DA73_0237760"/>
<name>A0A0C1QN92_9CYAN</name>
<sequence>MSQATEILDFWFGKPDEPGYGKPKSSWFSKKPEFDEELRVRFLTAYQKAAAGNLDEWLDAPESCLALILLLDQFPRNVFRDTPEAFLTDWEALSAAHHAIAHGYDKALLPVQRWFIYLPFEHSENLEHQRKSVQLFEQLTNDPDSASCIDYAIRHMKVIERFGRFPHRNAILGRTSTPEEKEFLKQTGSSF</sequence>
<dbReference type="AlphaFoldDB" id="A0A0C1QN92"/>